<protein>
    <submittedName>
        <fullName evidence="2">Minor capsid protein</fullName>
    </submittedName>
</protein>
<evidence type="ECO:0000259" key="1">
    <source>
        <dbReference type="Pfam" id="PF18810"/>
    </source>
</evidence>
<dbReference type="InterPro" id="IPR041110">
    <property type="entry name" value="PBECR2"/>
</dbReference>
<accession>A0A935C4L6</accession>
<organism evidence="2 3">
    <name type="scientific">Ruminococcus difficilis</name>
    <dbReference type="NCBI Taxonomy" id="2763069"/>
    <lineage>
        <taxon>Bacteria</taxon>
        <taxon>Bacillati</taxon>
        <taxon>Bacillota</taxon>
        <taxon>Clostridia</taxon>
        <taxon>Eubacteriales</taxon>
        <taxon>Oscillospiraceae</taxon>
        <taxon>Ruminococcus</taxon>
    </lineage>
</organism>
<sequence length="515" mass="59682">MMSEEYDLSRAFERIENYLIDSMMRNFKHHRAEETVEGYNWEQWQAKQLEALEEYRRNNKEKFSTEFAELNDRVGEMLRNTADDAGYRQEQKILKAIQKGFTPSRPSSAMQASFFKLNERKMNALVRSTTDDLGRAEFAVLRRSNDAYRKAIFSAQTFMNSGAATYEQAVDMATKDMLSAGLQCVEYSNGARHTLHDYAEMAIRTANKRAYLRGEGMKMQEWGITTVIINRRHGACGRCADFVGMVFIDDVYAGGKPSDHGGKYPLLSDAMKSGLFHPRCKDSSSLYIEGISTSPDQEVLPKKAQEDLTEIERAEQKATYGKRMEKMNKRLSKYALDPDNKKMYRSRAEQWAEYTEKWQSYHEKQLAKAIKSGIMIKTIAKLSNSGVNISVKHIGKLDKDIYKCITDDITTDEVIITDTQIAHIKEKHPNDYEQYYQYIAEIISKPDYILEANKPNTAFVLKHIEDNDKRYQVILRLHTSDDPKEYKNSVITFLKVSEKRYNRYLRTKKILYKAE</sequence>
<name>A0A935C4L6_9FIRM</name>
<dbReference type="Pfam" id="PF06152">
    <property type="entry name" value="Phage_min_cap2"/>
    <property type="match status" value="1"/>
</dbReference>
<evidence type="ECO:0000313" key="2">
    <source>
        <dbReference type="EMBL" id="MBK6089642.1"/>
    </source>
</evidence>
<dbReference type="InterPro" id="IPR009319">
    <property type="entry name" value="Phage_A118_VSP1"/>
</dbReference>
<comment type="caution">
    <text evidence="2">The sequence shown here is derived from an EMBL/GenBank/DDBJ whole genome shotgun (WGS) entry which is preliminary data.</text>
</comment>
<dbReference type="Pfam" id="PF18810">
    <property type="entry name" value="PBECR2"/>
    <property type="match status" value="1"/>
</dbReference>
<keyword evidence="3" id="KW-1185">Reference proteome</keyword>
<dbReference type="EMBL" id="JAEQMG010000145">
    <property type="protein sequence ID" value="MBK6089642.1"/>
    <property type="molecule type" value="Genomic_DNA"/>
</dbReference>
<gene>
    <name evidence="2" type="ORF">JKK62_13500</name>
</gene>
<dbReference type="GO" id="GO:0005198">
    <property type="term" value="F:structural molecule activity"/>
    <property type="evidence" value="ECO:0007669"/>
    <property type="project" value="InterPro"/>
</dbReference>
<dbReference type="Proteomes" id="UP000633365">
    <property type="component" value="Unassembled WGS sequence"/>
</dbReference>
<reference evidence="2" key="1">
    <citation type="submission" date="2021-01" db="EMBL/GenBank/DDBJ databases">
        <title>Genome public.</title>
        <authorList>
            <person name="Liu C."/>
            <person name="Sun Q."/>
        </authorList>
    </citation>
    <scope>NUCLEOTIDE SEQUENCE</scope>
    <source>
        <strain evidence="2">M6</strain>
    </source>
</reference>
<feature type="domain" description="Phage-Barnase-EndoU-ColicinE5/D-RelE like nuclease 2" evidence="1">
    <location>
        <begin position="392"/>
        <end position="513"/>
    </location>
</feature>
<dbReference type="AlphaFoldDB" id="A0A935C4L6"/>
<evidence type="ECO:0000313" key="3">
    <source>
        <dbReference type="Proteomes" id="UP000633365"/>
    </source>
</evidence>
<proteinExistence type="predicted"/>